<feature type="compositionally biased region" description="Polar residues" evidence="1">
    <location>
        <begin position="249"/>
        <end position="260"/>
    </location>
</feature>
<keyword evidence="2" id="KW-1133">Transmembrane helix</keyword>
<feature type="transmembrane region" description="Helical" evidence="2">
    <location>
        <begin position="107"/>
        <end position="127"/>
    </location>
</feature>
<dbReference type="EMBL" id="HBIB01012879">
    <property type="protein sequence ID" value="CAE0246286.1"/>
    <property type="molecule type" value="Transcribed_RNA"/>
</dbReference>
<feature type="transmembrane region" description="Helical" evidence="2">
    <location>
        <begin position="56"/>
        <end position="75"/>
    </location>
</feature>
<reference evidence="3" key="1">
    <citation type="submission" date="2021-01" db="EMBL/GenBank/DDBJ databases">
        <authorList>
            <person name="Corre E."/>
            <person name="Pelletier E."/>
            <person name="Niang G."/>
            <person name="Scheremetjew M."/>
            <person name="Finn R."/>
            <person name="Kale V."/>
            <person name="Holt S."/>
            <person name="Cochrane G."/>
            <person name="Meng A."/>
            <person name="Brown T."/>
            <person name="Cohen L."/>
        </authorList>
    </citation>
    <scope>NUCLEOTIDE SEQUENCE</scope>
    <source>
        <strain evidence="3">NIES-2562</strain>
    </source>
</reference>
<protein>
    <recommendedName>
        <fullName evidence="4">Transmembrane protein</fullName>
    </recommendedName>
</protein>
<feature type="transmembrane region" description="Helical" evidence="2">
    <location>
        <begin position="82"/>
        <end position="101"/>
    </location>
</feature>
<feature type="compositionally biased region" description="Polar residues" evidence="1">
    <location>
        <begin position="267"/>
        <end position="286"/>
    </location>
</feature>
<evidence type="ECO:0008006" key="4">
    <source>
        <dbReference type="Google" id="ProtNLM"/>
    </source>
</evidence>
<keyword evidence="2" id="KW-0472">Membrane</keyword>
<sequence>MRRREKWTTTACCSALNGVCYLLGSAFLVVGVSAYAERENETKLEQALRRHPLFSYATLCLFAGGLLLLSIPLSYSLLRGGGVLRLSLALLPSVFIAVSRLHLVEVGVGLVVMGVFFALLVAFSGEWERYITEERIKARMKMRQKQEEKEREKYRHRARPPPPHSKRGGSKEVRDERRGEGACVHPAQAGAECKESNEEEEKEGEGKRNGMHISDVRGDNGEEGRKRDEVDEVEIASVKRQWIDESSFHHASNSGDSATYTVEDRAQTGNISEGSAVTTAGPTTRSGGCKLKSRPRRH</sequence>
<proteinExistence type="predicted"/>
<gene>
    <name evidence="3" type="ORF">PBIL07802_LOCUS8469</name>
</gene>
<evidence type="ECO:0000256" key="2">
    <source>
        <dbReference type="SAM" id="Phobius"/>
    </source>
</evidence>
<feature type="compositionally biased region" description="Basic and acidic residues" evidence="1">
    <location>
        <begin position="144"/>
        <end position="153"/>
    </location>
</feature>
<feature type="compositionally biased region" description="Basic and acidic residues" evidence="1">
    <location>
        <begin position="169"/>
        <end position="180"/>
    </location>
</feature>
<feature type="compositionally biased region" description="Basic residues" evidence="1">
    <location>
        <begin position="154"/>
        <end position="168"/>
    </location>
</feature>
<dbReference type="AlphaFoldDB" id="A0A7S3D549"/>
<organism evidence="3">
    <name type="scientific">Palpitomonas bilix</name>
    <dbReference type="NCBI Taxonomy" id="652834"/>
    <lineage>
        <taxon>Eukaryota</taxon>
        <taxon>Eukaryota incertae sedis</taxon>
    </lineage>
</organism>
<feature type="region of interest" description="Disordered" evidence="1">
    <location>
        <begin position="142"/>
        <end position="298"/>
    </location>
</feature>
<evidence type="ECO:0000313" key="3">
    <source>
        <dbReference type="EMBL" id="CAE0246286.1"/>
    </source>
</evidence>
<keyword evidence="2" id="KW-0812">Transmembrane</keyword>
<accession>A0A7S3D549</accession>
<name>A0A7S3D549_9EUKA</name>
<feature type="compositionally biased region" description="Basic and acidic residues" evidence="1">
    <location>
        <begin position="204"/>
        <end position="229"/>
    </location>
</feature>
<evidence type="ECO:0000256" key="1">
    <source>
        <dbReference type="SAM" id="MobiDB-lite"/>
    </source>
</evidence>
<feature type="transmembrane region" description="Helical" evidence="2">
    <location>
        <begin position="12"/>
        <end position="36"/>
    </location>
</feature>